<accession>A0A1H1QZR8</accession>
<protein>
    <recommendedName>
        <fullName evidence="4">Lipocalin-like domain-containing protein</fullName>
    </recommendedName>
</protein>
<organism evidence="2 3">
    <name type="scientific">Christiangramia echinicola</name>
    <dbReference type="NCBI Taxonomy" id="279359"/>
    <lineage>
        <taxon>Bacteria</taxon>
        <taxon>Pseudomonadati</taxon>
        <taxon>Bacteroidota</taxon>
        <taxon>Flavobacteriia</taxon>
        <taxon>Flavobacteriales</taxon>
        <taxon>Flavobacteriaceae</taxon>
        <taxon>Christiangramia</taxon>
    </lineage>
</organism>
<name>A0A1H1QZR8_9FLAO</name>
<dbReference type="RefSeq" id="WP_089663321.1">
    <property type="nucleotide sequence ID" value="NZ_LT629745.1"/>
</dbReference>
<proteinExistence type="predicted"/>
<sequence>MKTIKILVLAFVIISTYSCSDDGDSVTLSEEEKMLVSAWKLESFQYTGTTTGNFEGIDLSSSYEGIGQDVDAVLTFKDNRTFNFEGSYDVLLSVTGFDGMLIPVENASSSGDWYIEGGYLYTSDAFGQVDNQMVQNPEDSRMRIQENTENRLVLVIDQESEISENGVDYVVKLSGQYILTK</sequence>
<evidence type="ECO:0000313" key="3">
    <source>
        <dbReference type="Proteomes" id="UP000198858"/>
    </source>
</evidence>
<dbReference type="PROSITE" id="PS51257">
    <property type="entry name" value="PROKAR_LIPOPROTEIN"/>
    <property type="match status" value="1"/>
</dbReference>
<dbReference type="STRING" id="1250231.SAMN04488552_2703"/>
<reference evidence="2 3" key="1">
    <citation type="submission" date="2016-10" db="EMBL/GenBank/DDBJ databases">
        <authorList>
            <person name="Varghese N."/>
            <person name="Submissions S."/>
        </authorList>
    </citation>
    <scope>NUCLEOTIDE SEQUENCE [LARGE SCALE GENOMIC DNA]</scope>
    <source>
        <strain evidence="2 3">Mar_2010_102</strain>
    </source>
</reference>
<feature type="signal peptide" evidence="1">
    <location>
        <begin position="1"/>
        <end position="20"/>
    </location>
</feature>
<dbReference type="AlphaFoldDB" id="A0A1H1QZR8"/>
<evidence type="ECO:0000256" key="1">
    <source>
        <dbReference type="SAM" id="SignalP"/>
    </source>
</evidence>
<feature type="chain" id="PRO_5009258246" description="Lipocalin-like domain-containing protein" evidence="1">
    <location>
        <begin position="21"/>
        <end position="181"/>
    </location>
</feature>
<evidence type="ECO:0000313" key="2">
    <source>
        <dbReference type="EMBL" id="SDS28890.1"/>
    </source>
</evidence>
<gene>
    <name evidence="2" type="ORF">SAMN04488552_2703</name>
</gene>
<evidence type="ECO:0008006" key="4">
    <source>
        <dbReference type="Google" id="ProtNLM"/>
    </source>
</evidence>
<dbReference type="Proteomes" id="UP000198858">
    <property type="component" value="Chromosome I"/>
</dbReference>
<dbReference type="EMBL" id="LT629745">
    <property type="protein sequence ID" value="SDS28890.1"/>
    <property type="molecule type" value="Genomic_DNA"/>
</dbReference>
<keyword evidence="1" id="KW-0732">Signal</keyword>
<keyword evidence="3" id="KW-1185">Reference proteome</keyword>